<accession>A0A517ZAB6</accession>
<keyword evidence="3" id="KW-0732">Signal</keyword>
<evidence type="ECO:0000313" key="5">
    <source>
        <dbReference type="Proteomes" id="UP000320496"/>
    </source>
</evidence>
<feature type="region of interest" description="Disordered" evidence="1">
    <location>
        <begin position="272"/>
        <end position="294"/>
    </location>
</feature>
<keyword evidence="5" id="KW-1185">Reference proteome</keyword>
<feature type="signal peptide" evidence="3">
    <location>
        <begin position="1"/>
        <end position="35"/>
    </location>
</feature>
<evidence type="ECO:0000313" key="4">
    <source>
        <dbReference type="EMBL" id="QDU39427.1"/>
    </source>
</evidence>
<dbReference type="AlphaFoldDB" id="A0A517ZAB6"/>
<proteinExistence type="predicted"/>
<evidence type="ECO:0000256" key="2">
    <source>
        <dbReference type="SAM" id="Phobius"/>
    </source>
</evidence>
<dbReference type="KEGG" id="mri:Mal4_37720"/>
<name>A0A517ZAB6_9PLAN</name>
<feature type="transmembrane region" description="Helical" evidence="2">
    <location>
        <begin position="234"/>
        <end position="252"/>
    </location>
</feature>
<dbReference type="EMBL" id="CP036275">
    <property type="protein sequence ID" value="QDU39427.1"/>
    <property type="molecule type" value="Genomic_DNA"/>
</dbReference>
<keyword evidence="2" id="KW-1133">Transmembrane helix</keyword>
<feature type="chain" id="PRO_5022231527" evidence="3">
    <location>
        <begin position="36"/>
        <end position="294"/>
    </location>
</feature>
<evidence type="ECO:0000256" key="3">
    <source>
        <dbReference type="SAM" id="SignalP"/>
    </source>
</evidence>
<keyword evidence="2" id="KW-0812">Transmembrane</keyword>
<keyword evidence="2" id="KW-0472">Membrane</keyword>
<protein>
    <submittedName>
        <fullName evidence="4">Uncharacterized protein</fullName>
    </submittedName>
</protein>
<evidence type="ECO:0000256" key="1">
    <source>
        <dbReference type="SAM" id="MobiDB-lite"/>
    </source>
</evidence>
<gene>
    <name evidence="4" type="ORF">Mal4_37720</name>
</gene>
<organism evidence="4 5">
    <name type="scientific">Maioricimonas rarisocia</name>
    <dbReference type="NCBI Taxonomy" id="2528026"/>
    <lineage>
        <taxon>Bacteria</taxon>
        <taxon>Pseudomonadati</taxon>
        <taxon>Planctomycetota</taxon>
        <taxon>Planctomycetia</taxon>
        <taxon>Planctomycetales</taxon>
        <taxon>Planctomycetaceae</taxon>
        <taxon>Maioricimonas</taxon>
    </lineage>
</organism>
<sequence precursor="true">MLVAMCCRQVAVESKNLMLRLSVLTLLLATGLPLAAQEAPETPGRLDPERFHLGVVTDRSELAYEEAEAYYAILNHVRSANPAKLRQTASAYLRERRKVRPELVRRGEDAFPSFVDMLQDPTAWRGMPVTLSGHSLRVDRYAGAENEFGIDNLYEMWLVTGDSQGHPATIIFTEKPDDLPVGEELVDGIQVTGYFLKLHKYGSRDDKVRLAPMILAHTVRWRKPAPVQPPVPAWVAYLAVGIVFAVLIGIVWRMRTVDRAARARRLADSNQFEAPHVDESEIAGDDPFPGPPSP</sequence>
<dbReference type="Proteomes" id="UP000320496">
    <property type="component" value="Chromosome"/>
</dbReference>
<reference evidence="4 5" key="1">
    <citation type="submission" date="2019-02" db="EMBL/GenBank/DDBJ databases">
        <title>Deep-cultivation of Planctomycetes and their phenomic and genomic characterization uncovers novel biology.</title>
        <authorList>
            <person name="Wiegand S."/>
            <person name="Jogler M."/>
            <person name="Boedeker C."/>
            <person name="Pinto D."/>
            <person name="Vollmers J."/>
            <person name="Rivas-Marin E."/>
            <person name="Kohn T."/>
            <person name="Peeters S.H."/>
            <person name="Heuer A."/>
            <person name="Rast P."/>
            <person name="Oberbeckmann S."/>
            <person name="Bunk B."/>
            <person name="Jeske O."/>
            <person name="Meyerdierks A."/>
            <person name="Storesund J.E."/>
            <person name="Kallscheuer N."/>
            <person name="Luecker S."/>
            <person name="Lage O.M."/>
            <person name="Pohl T."/>
            <person name="Merkel B.J."/>
            <person name="Hornburger P."/>
            <person name="Mueller R.-W."/>
            <person name="Bruemmer F."/>
            <person name="Labrenz M."/>
            <person name="Spormann A.M."/>
            <person name="Op den Camp H."/>
            <person name="Overmann J."/>
            <person name="Amann R."/>
            <person name="Jetten M.S.M."/>
            <person name="Mascher T."/>
            <person name="Medema M.H."/>
            <person name="Devos D.P."/>
            <person name="Kaster A.-K."/>
            <person name="Ovreas L."/>
            <person name="Rohde M."/>
            <person name="Galperin M.Y."/>
            <person name="Jogler C."/>
        </authorList>
    </citation>
    <scope>NUCLEOTIDE SEQUENCE [LARGE SCALE GENOMIC DNA]</scope>
    <source>
        <strain evidence="4 5">Mal4</strain>
    </source>
</reference>